<evidence type="ECO:0000313" key="1">
    <source>
        <dbReference type="EMBL" id="NYH95469.1"/>
    </source>
</evidence>
<dbReference type="SUPFAM" id="SSF109854">
    <property type="entry name" value="DinB/YfiT-like putative metalloenzymes"/>
    <property type="match status" value="1"/>
</dbReference>
<proteinExistence type="predicted"/>
<comment type="caution">
    <text evidence="1">The sequence shown here is derived from an EMBL/GenBank/DDBJ whole genome shotgun (WGS) entry which is preliminary data.</text>
</comment>
<sequence>MPISLHDATVGAYLHMLPNVLGMFDKAEQHCRDADMEDRALLAASLSDDMWDFSKQIDQVVLLSERAVRAMREGTYYPDLAPVDCSFDDLRAMVSDAIAFLETVTPEELETIADKDVELRHEAIRAPFSVAEFLLTFSIPNFYFHVTTAYAILRNQGVPVGKADYYGPLRTEPA</sequence>
<dbReference type="PANTHER" id="PTHR36922">
    <property type="entry name" value="BLL2446 PROTEIN"/>
    <property type="match status" value="1"/>
</dbReference>
<evidence type="ECO:0008006" key="3">
    <source>
        <dbReference type="Google" id="ProtNLM"/>
    </source>
</evidence>
<dbReference type="Pfam" id="PF09351">
    <property type="entry name" value="DUF1993"/>
    <property type="match status" value="1"/>
</dbReference>
<dbReference type="PANTHER" id="PTHR36922:SF1">
    <property type="entry name" value="DUF1993 DOMAIN-CONTAINING PROTEIN"/>
    <property type="match status" value="1"/>
</dbReference>
<accession>A0A7Y9XVR7</accession>
<evidence type="ECO:0000313" key="2">
    <source>
        <dbReference type="Proteomes" id="UP000522081"/>
    </source>
</evidence>
<dbReference type="Gene3D" id="1.20.120.450">
    <property type="entry name" value="dinb family like domain"/>
    <property type="match status" value="1"/>
</dbReference>
<reference evidence="1 2" key="1">
    <citation type="submission" date="2020-07" db="EMBL/GenBank/DDBJ databases">
        <title>Genomic Encyclopedia of Type Strains, Phase IV (KMG-IV): sequencing the most valuable type-strain genomes for metagenomic binning, comparative biology and taxonomic classification.</title>
        <authorList>
            <person name="Goeker M."/>
        </authorList>
    </citation>
    <scope>NUCLEOTIDE SEQUENCE [LARGE SCALE GENOMIC DNA]</scope>
    <source>
        <strain evidence="1 2">DSM 29043</strain>
    </source>
</reference>
<dbReference type="EMBL" id="JACBZF010000002">
    <property type="protein sequence ID" value="NYH95469.1"/>
    <property type="molecule type" value="Genomic_DNA"/>
</dbReference>
<keyword evidence="2" id="KW-1185">Reference proteome</keyword>
<protein>
    <recommendedName>
        <fullName evidence="3">DUF1993 domain-containing protein</fullName>
    </recommendedName>
</protein>
<name>A0A7Y9XVR7_9SPHN</name>
<dbReference type="AlphaFoldDB" id="A0A7Y9XVR7"/>
<dbReference type="InterPro" id="IPR034660">
    <property type="entry name" value="DinB/YfiT-like"/>
</dbReference>
<dbReference type="InterPro" id="IPR018531">
    <property type="entry name" value="DUF1993"/>
</dbReference>
<dbReference type="Proteomes" id="UP000522081">
    <property type="component" value="Unassembled WGS sequence"/>
</dbReference>
<organism evidence="1 2">
    <name type="scientific">Novosphingobium marinum</name>
    <dbReference type="NCBI Taxonomy" id="1514948"/>
    <lineage>
        <taxon>Bacteria</taxon>
        <taxon>Pseudomonadati</taxon>
        <taxon>Pseudomonadota</taxon>
        <taxon>Alphaproteobacteria</taxon>
        <taxon>Sphingomonadales</taxon>
        <taxon>Sphingomonadaceae</taxon>
        <taxon>Novosphingobium</taxon>
    </lineage>
</organism>
<gene>
    <name evidence="1" type="ORF">FHS75_001788</name>
</gene>
<dbReference type="RefSeq" id="WP_179407317.1">
    <property type="nucleotide sequence ID" value="NZ_BMGF01000002.1"/>
</dbReference>